<evidence type="ECO:0000313" key="3">
    <source>
        <dbReference type="EMBL" id="MBA2950076.1"/>
    </source>
</evidence>
<organism evidence="3 4">
    <name type="scientific">Streptomyces himalayensis subsp. himalayensis</name>
    <dbReference type="NCBI Taxonomy" id="2756131"/>
    <lineage>
        <taxon>Bacteria</taxon>
        <taxon>Bacillati</taxon>
        <taxon>Actinomycetota</taxon>
        <taxon>Actinomycetes</taxon>
        <taxon>Kitasatosporales</taxon>
        <taxon>Streptomycetaceae</taxon>
        <taxon>Streptomyces</taxon>
        <taxon>Streptomyces himalayensis</taxon>
    </lineage>
</organism>
<gene>
    <name evidence="3" type="ORF">H1D24_30835</name>
</gene>
<feature type="domain" description="HTH cro/C1-type" evidence="2">
    <location>
        <begin position="27"/>
        <end position="88"/>
    </location>
</feature>
<protein>
    <submittedName>
        <fullName evidence="3">Helix-turn-helix transcriptional regulator</fullName>
    </submittedName>
</protein>
<accession>A0A7W0ICE8</accession>
<dbReference type="Proteomes" id="UP000545761">
    <property type="component" value="Unassembled WGS sequence"/>
</dbReference>
<dbReference type="AlphaFoldDB" id="A0A7W0ICE8"/>
<comment type="caution">
    <text evidence="3">The sequence shown here is derived from an EMBL/GenBank/DDBJ whole genome shotgun (WGS) entry which is preliminary data.</text>
</comment>
<dbReference type="GO" id="GO:0003677">
    <property type="term" value="F:DNA binding"/>
    <property type="evidence" value="ECO:0007669"/>
    <property type="project" value="InterPro"/>
</dbReference>
<dbReference type="RefSeq" id="WP_181661007.1">
    <property type="nucleotide sequence ID" value="NZ_JACEHE010000024.1"/>
</dbReference>
<dbReference type="InterPro" id="IPR001387">
    <property type="entry name" value="Cro/C1-type_HTH"/>
</dbReference>
<name>A0A7W0ICE8_9ACTN</name>
<evidence type="ECO:0000256" key="1">
    <source>
        <dbReference type="SAM" id="MobiDB-lite"/>
    </source>
</evidence>
<sequence length="189" mass="21042">MASGKGDDDASATNARPPVEDNIAERVKLEREARGWSSVTLAEKMAEAGHPIGQSAIWRIESGKPRRRVNTDEALGFCKVFDMTLDELASPPGQMANPIIRRLVGEYVELWKEWRSLGKSMDAVQDQLREYTKANPDQDTMVRNLLAHELDAASNGDFHRHKGARSRLIRWLGDAFSPQAAEADADVDE</sequence>
<evidence type="ECO:0000259" key="2">
    <source>
        <dbReference type="PROSITE" id="PS50943"/>
    </source>
</evidence>
<dbReference type="InterPro" id="IPR010982">
    <property type="entry name" value="Lambda_DNA-bd_dom_sf"/>
</dbReference>
<proteinExistence type="predicted"/>
<evidence type="ECO:0000313" key="4">
    <source>
        <dbReference type="Proteomes" id="UP000545761"/>
    </source>
</evidence>
<reference evidence="3 4" key="1">
    <citation type="submission" date="2020-07" db="EMBL/GenBank/DDBJ databases">
        <title>Streptomyces isolated from Indian soil.</title>
        <authorList>
            <person name="Mandal S."/>
            <person name="Maiti P.K."/>
        </authorList>
    </citation>
    <scope>NUCLEOTIDE SEQUENCE [LARGE SCALE GENOMIC DNA]</scope>
    <source>
        <strain evidence="3 4">PSKA28</strain>
    </source>
</reference>
<dbReference type="CDD" id="cd00093">
    <property type="entry name" value="HTH_XRE"/>
    <property type="match status" value="1"/>
</dbReference>
<dbReference type="EMBL" id="JACEHE010000024">
    <property type="protein sequence ID" value="MBA2950076.1"/>
    <property type="molecule type" value="Genomic_DNA"/>
</dbReference>
<dbReference type="PROSITE" id="PS50943">
    <property type="entry name" value="HTH_CROC1"/>
    <property type="match status" value="1"/>
</dbReference>
<dbReference type="SUPFAM" id="SSF47413">
    <property type="entry name" value="lambda repressor-like DNA-binding domains"/>
    <property type="match status" value="1"/>
</dbReference>
<feature type="region of interest" description="Disordered" evidence="1">
    <location>
        <begin position="1"/>
        <end position="26"/>
    </location>
</feature>
<dbReference type="Gene3D" id="1.10.260.40">
    <property type="entry name" value="lambda repressor-like DNA-binding domains"/>
    <property type="match status" value="1"/>
</dbReference>